<evidence type="ECO:0000313" key="3">
    <source>
        <dbReference type="Proteomes" id="UP001154282"/>
    </source>
</evidence>
<sequence length="73" mass="8720">MEFDNNFLTTLVERWRTEMHTFHFLEGEMMITLKDVALLTELPIIGKEIIEIRQVQLEFEGFNHRLGLELLND</sequence>
<feature type="domain" description="Aminotransferase-like plant mobile" evidence="1">
    <location>
        <begin position="4"/>
        <end position="53"/>
    </location>
</feature>
<name>A0AAV0J523_9ROSI</name>
<evidence type="ECO:0000259" key="1">
    <source>
        <dbReference type="Pfam" id="PF10536"/>
    </source>
</evidence>
<dbReference type="PANTHER" id="PTHR46033:SF8">
    <property type="entry name" value="PROTEIN MAINTENANCE OF MERISTEMS-LIKE"/>
    <property type="match status" value="1"/>
</dbReference>
<evidence type="ECO:0000313" key="2">
    <source>
        <dbReference type="EMBL" id="CAI0403646.1"/>
    </source>
</evidence>
<accession>A0AAV0J523</accession>
<dbReference type="EMBL" id="CAMGYJ010000004">
    <property type="protein sequence ID" value="CAI0403646.1"/>
    <property type="molecule type" value="Genomic_DNA"/>
</dbReference>
<keyword evidence="3" id="KW-1185">Reference proteome</keyword>
<dbReference type="PANTHER" id="PTHR46033">
    <property type="entry name" value="PROTEIN MAIN-LIKE 2"/>
    <property type="match status" value="1"/>
</dbReference>
<proteinExistence type="predicted"/>
<dbReference type="Pfam" id="PF10536">
    <property type="entry name" value="PMD"/>
    <property type="match status" value="1"/>
</dbReference>
<organism evidence="2 3">
    <name type="scientific">Linum tenue</name>
    <dbReference type="NCBI Taxonomy" id="586396"/>
    <lineage>
        <taxon>Eukaryota</taxon>
        <taxon>Viridiplantae</taxon>
        <taxon>Streptophyta</taxon>
        <taxon>Embryophyta</taxon>
        <taxon>Tracheophyta</taxon>
        <taxon>Spermatophyta</taxon>
        <taxon>Magnoliopsida</taxon>
        <taxon>eudicotyledons</taxon>
        <taxon>Gunneridae</taxon>
        <taxon>Pentapetalae</taxon>
        <taxon>rosids</taxon>
        <taxon>fabids</taxon>
        <taxon>Malpighiales</taxon>
        <taxon>Linaceae</taxon>
        <taxon>Linum</taxon>
    </lineage>
</organism>
<dbReference type="InterPro" id="IPR044824">
    <property type="entry name" value="MAIN-like"/>
</dbReference>
<protein>
    <recommendedName>
        <fullName evidence="1">Aminotransferase-like plant mobile domain-containing protein</fullName>
    </recommendedName>
</protein>
<dbReference type="Proteomes" id="UP001154282">
    <property type="component" value="Unassembled WGS sequence"/>
</dbReference>
<dbReference type="InterPro" id="IPR019557">
    <property type="entry name" value="AminoTfrase-like_pln_mobile"/>
</dbReference>
<dbReference type="GO" id="GO:0010073">
    <property type="term" value="P:meristem maintenance"/>
    <property type="evidence" value="ECO:0007669"/>
    <property type="project" value="InterPro"/>
</dbReference>
<gene>
    <name evidence="2" type="ORF">LITE_LOCUS12137</name>
</gene>
<dbReference type="AlphaFoldDB" id="A0AAV0J523"/>
<comment type="caution">
    <text evidence="2">The sequence shown here is derived from an EMBL/GenBank/DDBJ whole genome shotgun (WGS) entry which is preliminary data.</text>
</comment>
<reference evidence="2" key="1">
    <citation type="submission" date="2022-08" db="EMBL/GenBank/DDBJ databases">
        <authorList>
            <person name="Gutierrez-Valencia J."/>
        </authorList>
    </citation>
    <scope>NUCLEOTIDE SEQUENCE</scope>
</reference>